<keyword evidence="4" id="KW-1003">Cell membrane</keyword>
<evidence type="ECO:0000256" key="11">
    <source>
        <dbReference type="ARBA" id="ARBA00038218"/>
    </source>
</evidence>
<dbReference type="RefSeq" id="WP_092365933.1">
    <property type="nucleotide sequence ID" value="NZ_CABJCG010000002.1"/>
</dbReference>
<evidence type="ECO:0000256" key="10">
    <source>
        <dbReference type="ARBA" id="ARBA00037387"/>
    </source>
</evidence>
<dbReference type="NCBIfam" id="NF009553">
    <property type="entry name" value="PRK12997.1-5"/>
    <property type="match status" value="1"/>
</dbReference>
<dbReference type="PANTHER" id="PTHR33843">
    <property type="entry name" value="ASCORBATE-SPECIFIC PTS SYSTEM EIIC COMPONENT"/>
    <property type="match status" value="1"/>
</dbReference>
<evidence type="ECO:0000256" key="9">
    <source>
        <dbReference type="ARBA" id="ARBA00023136"/>
    </source>
</evidence>
<dbReference type="GO" id="GO:0009401">
    <property type="term" value="P:phosphoenolpyruvate-dependent sugar phosphotransferase system"/>
    <property type="evidence" value="ECO:0007669"/>
    <property type="project" value="UniProtKB-KW"/>
</dbReference>
<comment type="function">
    <text evidence="10">The phosphoenolpyruvate-dependent sugar phosphotransferase system (sugar PTS), a major carbohydrate active transport system, catalyzes the phosphorylation of incoming sugar substrates concomitantly with their translocation across the cell membrane. The enzyme II UlaABC PTS system is involved in ascorbate transport.</text>
</comment>
<gene>
    <name evidence="15" type="ORF">SAMN05216313_117103</name>
</gene>
<evidence type="ECO:0000256" key="3">
    <source>
        <dbReference type="ARBA" id="ARBA00022448"/>
    </source>
</evidence>
<evidence type="ECO:0000256" key="4">
    <source>
        <dbReference type="ARBA" id="ARBA00022475"/>
    </source>
</evidence>
<keyword evidence="7 14" id="KW-0812">Transmembrane</keyword>
<dbReference type="GeneID" id="93279231"/>
<protein>
    <recommendedName>
        <fullName evidence="12">Ascorbate-specific PTS system EIIC component</fullName>
    </recommendedName>
    <alternativeName>
        <fullName evidence="13">Ascorbate-specific permease IIC component UlaA</fullName>
    </alternativeName>
</protein>
<dbReference type="EMBL" id="FOIM01000017">
    <property type="protein sequence ID" value="SET87240.1"/>
    <property type="molecule type" value="Genomic_DNA"/>
</dbReference>
<dbReference type="STRING" id="460384.SAMN05216313_117103"/>
<keyword evidence="16" id="KW-1185">Reference proteome</keyword>
<feature type="transmembrane region" description="Helical" evidence="14">
    <location>
        <begin position="222"/>
        <end position="242"/>
    </location>
</feature>
<evidence type="ECO:0000256" key="6">
    <source>
        <dbReference type="ARBA" id="ARBA00022683"/>
    </source>
</evidence>
<accession>A0A1I0HT23</accession>
<comment type="similarity">
    <text evidence="11">Belongs to the UlaA family.</text>
</comment>
<comment type="subcellular location">
    <subcellularLocation>
        <location evidence="1">Cell membrane</location>
        <topology evidence="1">Multi-pass membrane protein</topology>
    </subcellularLocation>
</comment>
<dbReference type="GO" id="GO:0005886">
    <property type="term" value="C:plasma membrane"/>
    <property type="evidence" value="ECO:0007669"/>
    <property type="project" value="UniProtKB-SubCell"/>
</dbReference>
<feature type="transmembrane region" description="Helical" evidence="14">
    <location>
        <begin position="254"/>
        <end position="274"/>
    </location>
</feature>
<evidence type="ECO:0000256" key="7">
    <source>
        <dbReference type="ARBA" id="ARBA00022692"/>
    </source>
</evidence>
<feature type="transmembrane region" description="Helical" evidence="14">
    <location>
        <begin position="92"/>
        <end position="112"/>
    </location>
</feature>
<evidence type="ECO:0000313" key="15">
    <source>
        <dbReference type="EMBL" id="SET87240.1"/>
    </source>
</evidence>
<keyword evidence="3" id="KW-0813">Transport</keyword>
<dbReference type="InterPro" id="IPR004703">
    <property type="entry name" value="PTS_sugar-sp_permease"/>
</dbReference>
<dbReference type="NCBIfam" id="NF006920">
    <property type="entry name" value="PRK09410.1-2"/>
    <property type="match status" value="1"/>
</dbReference>
<evidence type="ECO:0000313" key="16">
    <source>
        <dbReference type="Proteomes" id="UP000198508"/>
    </source>
</evidence>
<evidence type="ECO:0000256" key="13">
    <source>
        <dbReference type="ARBA" id="ARBA00042859"/>
    </source>
</evidence>
<proteinExistence type="inferred from homology"/>
<organism evidence="15 16">
    <name type="scientific">Enterocloster lavalensis</name>
    <dbReference type="NCBI Taxonomy" id="460384"/>
    <lineage>
        <taxon>Bacteria</taxon>
        <taxon>Bacillati</taxon>
        <taxon>Bacillota</taxon>
        <taxon>Clostridia</taxon>
        <taxon>Lachnospirales</taxon>
        <taxon>Lachnospiraceae</taxon>
        <taxon>Enterocloster</taxon>
    </lineage>
</organism>
<evidence type="ECO:0000256" key="14">
    <source>
        <dbReference type="SAM" id="Phobius"/>
    </source>
</evidence>
<keyword evidence="5" id="KW-0762">Sugar transport</keyword>
<feature type="transmembrane region" description="Helical" evidence="14">
    <location>
        <begin position="119"/>
        <end position="140"/>
    </location>
</feature>
<sequence>MAVLQFVVYDILGEASLLIGLMAMVGLLIQRKPAEKVIAGTIKTIVGFLIFGIGSSAAQGALNGFQSLFVTAFGLEGVTPISEAITAQAQTLFPMVIALIMVGGFVCNLVIAKLTKFKYIFLTGGHSLFLSALLAILLKALGLSDVAAILIGSVIHGFAAALYPAIAQKSMNAVTGTDEIAIGHYCTLAYAFSGWLGSKVGNPEDSTEKIKLPGWLSMFKDYIVSVSLSIGVIYYIAAAVAGREAVEAISGGTHWLIFPLMQTLTFTGGLYVIITGVRLFLGEIVPAFVGISEKFIPGAKPALDCPVVFPYAPTATVLGFISAYAAGLICMFIMAALHTVVMIPVAIPFFFIGATAGVFGNARGGWKGCVLGAFVTGVLISVGPAIIYPIMQSVGLNGTSFPETDFNLIGIFFNFIGKALGKW</sequence>
<comment type="subunit">
    <text evidence="2">Homodimer.</text>
</comment>
<dbReference type="InterPro" id="IPR051562">
    <property type="entry name" value="Ascorbate-PTS_EIIC"/>
</dbReference>
<evidence type="ECO:0000256" key="12">
    <source>
        <dbReference type="ARBA" id="ARBA00039702"/>
    </source>
</evidence>
<feature type="transmembrane region" description="Helical" evidence="14">
    <location>
        <begin position="369"/>
        <end position="391"/>
    </location>
</feature>
<keyword evidence="6" id="KW-0598">Phosphotransferase system</keyword>
<evidence type="ECO:0000256" key="5">
    <source>
        <dbReference type="ARBA" id="ARBA00022597"/>
    </source>
</evidence>
<reference evidence="16" key="1">
    <citation type="submission" date="2016-10" db="EMBL/GenBank/DDBJ databases">
        <authorList>
            <person name="Varghese N."/>
            <person name="Submissions S."/>
        </authorList>
    </citation>
    <scope>NUCLEOTIDE SEQUENCE [LARGE SCALE GENOMIC DNA]</scope>
    <source>
        <strain evidence="16">NLAE-zl-G277</strain>
    </source>
</reference>
<feature type="transmembrane region" description="Helical" evidence="14">
    <location>
        <begin position="343"/>
        <end position="362"/>
    </location>
</feature>
<dbReference type="PANTHER" id="PTHR33843:SF4">
    <property type="entry name" value="ASCORBATE-SPECIFIC PTS SYSTEM EIIC COMPONENT"/>
    <property type="match status" value="1"/>
</dbReference>
<evidence type="ECO:0000256" key="2">
    <source>
        <dbReference type="ARBA" id="ARBA00011738"/>
    </source>
</evidence>
<dbReference type="Proteomes" id="UP000198508">
    <property type="component" value="Unassembled WGS sequence"/>
</dbReference>
<name>A0A1I0HT23_9FIRM</name>
<keyword evidence="9 14" id="KW-0472">Membrane</keyword>
<feature type="transmembrane region" description="Helical" evidence="14">
    <location>
        <begin position="317"/>
        <end position="337"/>
    </location>
</feature>
<dbReference type="AlphaFoldDB" id="A0A1I0HT23"/>
<feature type="transmembrane region" description="Helical" evidence="14">
    <location>
        <begin position="41"/>
        <end position="62"/>
    </location>
</feature>
<feature type="transmembrane region" description="Helical" evidence="14">
    <location>
        <begin position="146"/>
        <end position="166"/>
    </location>
</feature>
<feature type="transmembrane region" description="Helical" evidence="14">
    <location>
        <begin position="6"/>
        <end position="29"/>
    </location>
</feature>
<dbReference type="Pfam" id="PF03611">
    <property type="entry name" value="EIIC-GAT"/>
    <property type="match status" value="1"/>
</dbReference>
<keyword evidence="8 14" id="KW-1133">Transmembrane helix</keyword>
<evidence type="ECO:0000256" key="8">
    <source>
        <dbReference type="ARBA" id="ARBA00022989"/>
    </source>
</evidence>
<evidence type="ECO:0000256" key="1">
    <source>
        <dbReference type="ARBA" id="ARBA00004651"/>
    </source>
</evidence>